<keyword evidence="2" id="KW-1185">Reference proteome</keyword>
<name>A0A6B3L4R4_9BACT</name>
<dbReference type="EMBL" id="CP066776">
    <property type="protein sequence ID" value="QQL46017.1"/>
    <property type="molecule type" value="Genomic_DNA"/>
</dbReference>
<accession>A0A6B3L4R4</accession>
<proteinExistence type="predicted"/>
<dbReference type="KEGG" id="soa:G3M56_005405"/>
<dbReference type="Proteomes" id="UP000475117">
    <property type="component" value="Chromosome"/>
</dbReference>
<protein>
    <submittedName>
        <fullName evidence="1">Uncharacterized protein</fullName>
    </submittedName>
</protein>
<evidence type="ECO:0000313" key="2">
    <source>
        <dbReference type="Proteomes" id="UP000475117"/>
    </source>
</evidence>
<reference evidence="1 2" key="1">
    <citation type="submission" date="2020-12" db="EMBL/GenBank/DDBJ databases">
        <title>Sulforoseuscoccus oceanibium gen. nov., sp. nov., a representative of the phylum Verrucomicrobia with special cytoplasmic membrane, and proposal of Sulforoseuscoccusaceae fam. nov.</title>
        <authorList>
            <person name="Xi F."/>
        </authorList>
    </citation>
    <scope>NUCLEOTIDE SEQUENCE [LARGE SCALE GENOMIC DNA]</scope>
    <source>
        <strain evidence="1 2">T37</strain>
    </source>
</reference>
<evidence type="ECO:0000313" key="1">
    <source>
        <dbReference type="EMBL" id="QQL46017.1"/>
    </source>
</evidence>
<dbReference type="RefSeq" id="WP_164364242.1">
    <property type="nucleotide sequence ID" value="NZ_CP066776.1"/>
</dbReference>
<dbReference type="AlphaFoldDB" id="A0A6B3L4R4"/>
<sequence>MNAEQGDARADYRYETAAERKVRKGKIRLLEEEFRRKYGMGSEEYTRKNCESSLVQSGGQLSASLANYMIRYLSNVDDMRSLTRVAVPGLKAIIAEGTASPSQMLLVSLHIGEHGMRDAFEEGRSVVNASQEWVGMGGIYGERDERRVEKSVFYDIALNSEEGGGLVEKVRLDKRLSFRAAVVRSIRFLRSDEVLGAVVDEYLSDERDVVPAFPHSDGKYLRVCDIAAHELEIMFGLEGAKGGGRSISRTASERESLRDLYEEARAGNRKNNADVEQQGAMRGGLGTLDFEADANLDDDSGLLDGGASGVPMWVWCAAAILGAGCYIVVRVTKER</sequence>
<gene>
    <name evidence="1" type="ORF">G3M56_005405</name>
</gene>
<organism evidence="1 2">
    <name type="scientific">Sulfuriroseicoccus oceanibius</name>
    <dbReference type="NCBI Taxonomy" id="2707525"/>
    <lineage>
        <taxon>Bacteria</taxon>
        <taxon>Pseudomonadati</taxon>
        <taxon>Verrucomicrobiota</taxon>
        <taxon>Verrucomicrobiia</taxon>
        <taxon>Verrucomicrobiales</taxon>
        <taxon>Verrucomicrobiaceae</taxon>
        <taxon>Sulfuriroseicoccus</taxon>
    </lineage>
</organism>